<feature type="compositionally biased region" description="Acidic residues" evidence="2">
    <location>
        <begin position="278"/>
        <end position="290"/>
    </location>
</feature>
<proteinExistence type="predicted"/>
<evidence type="ECO:0000256" key="2">
    <source>
        <dbReference type="SAM" id="MobiDB-lite"/>
    </source>
</evidence>
<feature type="binding site" evidence="1">
    <location>
        <position position="100"/>
    </location>
    <ligand>
        <name>Zn(2+)</name>
        <dbReference type="ChEBI" id="CHEBI:29105"/>
    </ligand>
</feature>
<feature type="compositionally biased region" description="Basic and acidic residues" evidence="2">
    <location>
        <begin position="226"/>
        <end position="238"/>
    </location>
</feature>
<dbReference type="SMART" id="SM01388">
    <property type="entry name" value="Mob1_phocein"/>
    <property type="match status" value="1"/>
</dbReference>
<gene>
    <name evidence="3" type="ORF">RSOLAG1IB_09157</name>
</gene>
<accession>A0A0B7FND4</accession>
<dbReference type="STRING" id="1108050.A0A0B7FND4"/>
<feature type="binding site" evidence="1">
    <location>
        <position position="175"/>
    </location>
    <ligand>
        <name>Zn(2+)</name>
        <dbReference type="ChEBI" id="CHEBI:29105"/>
    </ligand>
</feature>
<dbReference type="Pfam" id="PF03637">
    <property type="entry name" value="Mob1_phocein"/>
    <property type="match status" value="1"/>
</dbReference>
<evidence type="ECO:0000313" key="3">
    <source>
        <dbReference type="EMBL" id="CEL59180.1"/>
    </source>
</evidence>
<dbReference type="PANTHER" id="PTHR22599">
    <property type="entry name" value="MPS ONE BINDER KINASE ACTIVATOR-LIKE MOB"/>
    <property type="match status" value="1"/>
</dbReference>
<feature type="compositionally biased region" description="Basic and acidic residues" evidence="2">
    <location>
        <begin position="257"/>
        <end position="268"/>
    </location>
</feature>
<organism evidence="3 4">
    <name type="scientific">Thanatephorus cucumeris (strain AG1-IB / isolate 7/3/14)</name>
    <name type="common">Lettuce bottom rot fungus</name>
    <name type="synonym">Rhizoctonia solani</name>
    <dbReference type="NCBI Taxonomy" id="1108050"/>
    <lineage>
        <taxon>Eukaryota</taxon>
        <taxon>Fungi</taxon>
        <taxon>Dikarya</taxon>
        <taxon>Basidiomycota</taxon>
        <taxon>Agaricomycotina</taxon>
        <taxon>Agaricomycetes</taxon>
        <taxon>Cantharellales</taxon>
        <taxon>Ceratobasidiaceae</taxon>
        <taxon>Rhizoctonia</taxon>
        <taxon>Rhizoctonia solani AG-1</taxon>
    </lineage>
</organism>
<feature type="region of interest" description="Disordered" evidence="2">
    <location>
        <begin position="224"/>
        <end position="439"/>
    </location>
</feature>
<protein>
    <submittedName>
        <fullName evidence="3">MOB-like protein phocein</fullName>
    </submittedName>
</protein>
<dbReference type="SUPFAM" id="SSF101152">
    <property type="entry name" value="Mob1/phocein"/>
    <property type="match status" value="1"/>
</dbReference>
<reference evidence="3 4" key="1">
    <citation type="submission" date="2014-11" db="EMBL/GenBank/DDBJ databases">
        <authorList>
            <person name="Wibberg Daniel"/>
        </authorList>
    </citation>
    <scope>NUCLEOTIDE SEQUENCE [LARGE SCALE GENOMIC DNA]</scope>
    <source>
        <strain evidence="3">Rhizoctonia solani AG1-IB 7/3/14</strain>
    </source>
</reference>
<dbReference type="Gene3D" id="1.20.140.30">
    <property type="entry name" value="MOB kinase activator"/>
    <property type="match status" value="1"/>
</dbReference>
<dbReference type="OrthoDB" id="10262609at2759"/>
<dbReference type="InterPro" id="IPR005301">
    <property type="entry name" value="MOB_kinase_act_fam"/>
</dbReference>
<dbReference type="EMBL" id="LN679138">
    <property type="protein sequence ID" value="CEL59180.1"/>
    <property type="molecule type" value="Genomic_DNA"/>
</dbReference>
<evidence type="ECO:0000313" key="4">
    <source>
        <dbReference type="Proteomes" id="UP000059188"/>
    </source>
</evidence>
<feature type="compositionally biased region" description="Basic and acidic residues" evidence="2">
    <location>
        <begin position="359"/>
        <end position="379"/>
    </location>
</feature>
<feature type="compositionally biased region" description="Basic and acidic residues" evidence="2">
    <location>
        <begin position="410"/>
        <end position="439"/>
    </location>
</feature>
<feature type="binding site" evidence="1">
    <location>
        <position position="180"/>
    </location>
    <ligand>
        <name>Zn(2+)</name>
        <dbReference type="ChEBI" id="CHEBI:29105"/>
    </ligand>
</feature>
<keyword evidence="4" id="KW-1185">Reference proteome</keyword>
<feature type="compositionally biased region" description="Polar residues" evidence="2">
    <location>
        <begin position="240"/>
        <end position="251"/>
    </location>
</feature>
<feature type="binding site" evidence="1">
    <location>
        <position position="95"/>
    </location>
    <ligand>
        <name>Zn(2+)</name>
        <dbReference type="ChEBI" id="CHEBI:29105"/>
    </ligand>
</feature>
<sequence>MTEGKVQRLRRGASLEHVYTPTDLHFGHIDSAFQSQEYIAQLIRQDPHDVQKIVTPPKSDDEKSSVDDGCWLYEQLRRLAQDLTYPLITNLQLECNRDTCPEMKAGEWLYLCVAHGNATGGHIQCCAIDYIVHTLDSATALLNSTRVFPSRLSVPQSSYRHFSSLARRLSRIFAHAYYHHRELFSQAEAESSLYARFLALSQQHELVPAELLVIPSESFGLNSSNDRSHYTADDHRDPGSPQSAIEPSQEGTYLPNENERNMARRLFEEWTGNRGTEDTDEAEPEEEQLTEENAAEKHPVEHQFSVSGTSEQEDAPNVHQEPSEPPNETIAPGDSHGSQDEAPEPPVQATLAVTQKAEPSPKADDQNAESQKMEREKDNVQTSSPSITEPAPGDSRPQSSAEEPESNETEPPKETKPEADLEKPKEGGEQPKDKDTAED</sequence>
<dbReference type="AlphaFoldDB" id="A0A0B7FND4"/>
<name>A0A0B7FND4_THACB</name>
<keyword evidence="1" id="KW-0479">Metal-binding</keyword>
<evidence type="ECO:0000256" key="1">
    <source>
        <dbReference type="PIRSR" id="PIRSR605301-1"/>
    </source>
</evidence>
<dbReference type="Proteomes" id="UP000059188">
    <property type="component" value="Unassembled WGS sequence"/>
</dbReference>
<dbReference type="InterPro" id="IPR036703">
    <property type="entry name" value="MOB_kinase_act_sf"/>
</dbReference>
<keyword evidence="1" id="KW-0862">Zinc</keyword>